<evidence type="ECO:0000313" key="2">
    <source>
        <dbReference type="Proteomes" id="UP000188354"/>
    </source>
</evidence>
<dbReference type="Gramene" id="OIV96041">
    <property type="protein sequence ID" value="OIV96041"/>
    <property type="gene ID" value="TanjilG_27145"/>
</dbReference>
<gene>
    <name evidence="1" type="ORF">TanjilG_27145</name>
</gene>
<dbReference type="AlphaFoldDB" id="A0A4P1QW40"/>
<dbReference type="EMBL" id="CM007376">
    <property type="protein sequence ID" value="OIV96041.1"/>
    <property type="molecule type" value="Genomic_DNA"/>
</dbReference>
<keyword evidence="2" id="KW-1185">Reference proteome</keyword>
<name>A0A4P1QW40_LUPAN</name>
<evidence type="ECO:0008006" key="3">
    <source>
        <dbReference type="Google" id="ProtNLM"/>
    </source>
</evidence>
<sequence>MKVEMHSQKCRSRVLKIASGTRGVEYVGIEGEDKDRVVVVGDEVDAANLTICMRRKVGYTDLISVSKVEAK</sequence>
<dbReference type="InterPro" id="IPR044296">
    <property type="entry name" value="HIPP46"/>
</dbReference>
<organism evidence="1 2">
    <name type="scientific">Lupinus angustifolius</name>
    <name type="common">Narrow-leaved blue lupine</name>
    <dbReference type="NCBI Taxonomy" id="3871"/>
    <lineage>
        <taxon>Eukaryota</taxon>
        <taxon>Viridiplantae</taxon>
        <taxon>Streptophyta</taxon>
        <taxon>Embryophyta</taxon>
        <taxon>Tracheophyta</taxon>
        <taxon>Spermatophyta</taxon>
        <taxon>Magnoliopsida</taxon>
        <taxon>eudicotyledons</taxon>
        <taxon>Gunneridae</taxon>
        <taxon>Pentapetalae</taxon>
        <taxon>rosids</taxon>
        <taxon>fabids</taxon>
        <taxon>Fabales</taxon>
        <taxon>Fabaceae</taxon>
        <taxon>Papilionoideae</taxon>
        <taxon>50 kb inversion clade</taxon>
        <taxon>genistoids sensu lato</taxon>
        <taxon>core genistoids</taxon>
        <taxon>Genisteae</taxon>
        <taxon>Lupinus</taxon>
    </lineage>
</organism>
<dbReference type="Proteomes" id="UP000188354">
    <property type="component" value="Chromosome LG16"/>
</dbReference>
<proteinExistence type="predicted"/>
<dbReference type="Gene3D" id="3.30.70.100">
    <property type="match status" value="1"/>
</dbReference>
<protein>
    <recommendedName>
        <fullName evidence="3">HMA domain-containing protein</fullName>
    </recommendedName>
</protein>
<accession>A0A4P1QW40</accession>
<dbReference type="STRING" id="3871.A0A4P1QW40"/>
<evidence type="ECO:0000313" key="1">
    <source>
        <dbReference type="EMBL" id="OIV96041.1"/>
    </source>
</evidence>
<dbReference type="PANTHER" id="PTHR46371">
    <property type="entry name" value="OS04G0464100 PROTEIN"/>
    <property type="match status" value="1"/>
</dbReference>
<reference evidence="1 2" key="1">
    <citation type="journal article" date="2017" name="Plant Biotechnol. J.">
        <title>A comprehensive draft genome sequence for lupin (Lupinus angustifolius), an emerging health food: insights into plant-microbe interactions and legume evolution.</title>
        <authorList>
            <person name="Hane J.K."/>
            <person name="Ming Y."/>
            <person name="Kamphuis L.G."/>
            <person name="Nelson M.N."/>
            <person name="Garg G."/>
            <person name="Atkins C.A."/>
            <person name="Bayer P.E."/>
            <person name="Bravo A."/>
            <person name="Bringans S."/>
            <person name="Cannon S."/>
            <person name="Edwards D."/>
            <person name="Foley R."/>
            <person name="Gao L.L."/>
            <person name="Harrison M.J."/>
            <person name="Huang W."/>
            <person name="Hurgobin B."/>
            <person name="Li S."/>
            <person name="Liu C.W."/>
            <person name="McGrath A."/>
            <person name="Morahan G."/>
            <person name="Murray J."/>
            <person name="Weller J."/>
            <person name="Jian J."/>
            <person name="Singh K.B."/>
        </authorList>
    </citation>
    <scope>NUCLEOTIDE SEQUENCE [LARGE SCALE GENOMIC DNA]</scope>
    <source>
        <strain evidence="2">cv. Tanjil</strain>
        <tissue evidence="1">Whole plant</tissue>
    </source>
</reference>